<dbReference type="InterPro" id="IPR051012">
    <property type="entry name" value="CellSynth/LPSAsmb/PSIAsmb"/>
</dbReference>
<gene>
    <name evidence="5" type="ORF">ACERK3_00495</name>
</gene>
<feature type="repeat" description="TPR" evidence="3">
    <location>
        <begin position="1432"/>
        <end position="1465"/>
    </location>
</feature>
<sequence length="1485" mass="164696">MAARVNTKFVFMLSAALILLVGGVGAYWFMFVHRDPEEMIQRGDQAFAAQQYDEAVEQYGRALRRRSNDTNLLEKYIAALEIAPVETELLAQRYAGQLQESHRLVSEQRRDDPEALEQYYGLLWQLARDNLASHSRIYTLSDRRLADDPDNVVARGYRGMTQTRRLTLDRSRADQLQAREDLEFALERRPNDTELMHHLALWKLFEANRLDRPAGNREQAANLRAEAVALSQQMLEHAPDDRQRQALHLRLLLDPTINEQEQARPVLDALEAQLLEDPQPRHVVLATVDMLVRSDRTPVEGTNRTQGVMRATQLLEAATQAYPDEAVYRLTLGRYMVALGERDEALDQFERTRQTAQRAPALAFLRWQQAGTEAAIQQADLLIGRIPQAESDQQREALRQEVNQILEPVRERVPDAPSLALLDGKLALLDGELGQAAIIFDQASERYDHRNPEPLRLAAHAHRRQGDWGAAAERLEQLLTLQPGRVDTHVELADIYLSGGQTEQAQQRLDAVLNEVPDHPQALRLKARLLSQQGASDEAIDIYRSLENLDDGQAVMELVQLYLRSDQQGEAVTLLNRRLEAAPNDLRALQALLALNDDVAEAEQLFEAALADGASEQAVSRLRRLYAGEEISVDEAMEEAIAAREDPIERALLRAEIARRRGDMDQFRAALDEAEQIDRHHPRVVEMQFDVALANEDWERAQRYAQAGRDRNLDLAEGEFYRGRLAAARGEFRTAVAHLRRGLSARPVYSDGWRYLGDAQRLNRDLDDAADAYRRAVEQRPNNVPALRGLAAVHDGRGEHDAALSRLREALQHQGNDPQLLEQYLQYEQQHGDVRQAIALRRQLAELASDQYDNRRTLAVLLARAGEADEAITTAEALIEDEGETRTNVALLAEVHRLADDAATGLATLENYIAQRGDEQSSADQRLLARYKLSINDGEGAVAAYEQAIALDDDPQQPAKREFADLLFDRGVFAEALPFYQSLHESMPEDTVVALRLAETHIQLGNPEHAEAILADAPESAERWALQAIVARAGGDLAGARQAIDRAIGRSDANALLYVERARIRIEGEDDRTAAASDLREALRLSPALLPARQMLVQLQLGRGDTAAAQRELRTMLSQAPQHRASRLLLLELYVNDGEYRAADSLAAEGQQLSPQDPTWPRLRAQVAAQAGETSAAVGHWRNVLAVSANASHLAGMVSFLLEQEMYTEALNVLGEHESLLSQFAMLEALRGRALAGTGQNDAAEAAFAAALGAAQNPGQLGSVAASMMQTWDASGAIDRLQTLESDLSPVKRQLAAAQIEIASGQYEQASDRLQTMTSELEQAEQPVRVFGMQLLATALHQGGAHAEARQVYEQVLEAAPEDVAALNNLAFLLATQLGEPESALPLAERATELAPQNARVLDTLGWTQYKMGLHEQARATLEQALAIEPLAPTYLHLGTLHHELGNTEQAQELLTEAVTLAERSGDQTSLEQANELLARIAGSN</sequence>
<evidence type="ECO:0000256" key="1">
    <source>
        <dbReference type="ARBA" id="ARBA00022737"/>
    </source>
</evidence>
<dbReference type="PANTHER" id="PTHR45586">
    <property type="entry name" value="TPR REPEAT-CONTAINING PROTEIN PA4667"/>
    <property type="match status" value="1"/>
</dbReference>
<evidence type="ECO:0000256" key="3">
    <source>
        <dbReference type="PROSITE-ProRule" id="PRU00339"/>
    </source>
</evidence>
<reference evidence="5 6" key="1">
    <citation type="submission" date="2024-08" db="EMBL/GenBank/DDBJ databases">
        <title>Whole-genome sequencing of halo(alkali)philic microorganisms from hypersaline lakes.</title>
        <authorList>
            <person name="Sorokin D.Y."/>
            <person name="Merkel A.Y."/>
            <person name="Messina E."/>
            <person name="Yakimov M."/>
        </authorList>
    </citation>
    <scope>NUCLEOTIDE SEQUENCE [LARGE SCALE GENOMIC DNA]</scope>
    <source>
        <strain evidence="5 6">AB-hyl4</strain>
    </source>
</reference>
<dbReference type="Proteomes" id="UP001575105">
    <property type="component" value="Unassembled WGS sequence"/>
</dbReference>
<name>A0ABV4U1Q1_9BACT</name>
<keyword evidence="4" id="KW-0175">Coiled coil</keyword>
<dbReference type="Pfam" id="PF13432">
    <property type="entry name" value="TPR_16"/>
    <property type="match status" value="1"/>
</dbReference>
<dbReference type="SUPFAM" id="SSF48452">
    <property type="entry name" value="TPR-like"/>
    <property type="match status" value="7"/>
</dbReference>
<evidence type="ECO:0000313" key="6">
    <source>
        <dbReference type="Proteomes" id="UP001575105"/>
    </source>
</evidence>
<evidence type="ECO:0000313" key="5">
    <source>
        <dbReference type="EMBL" id="MFA9476759.1"/>
    </source>
</evidence>
<feature type="repeat" description="TPR" evidence="3">
    <location>
        <begin position="750"/>
        <end position="783"/>
    </location>
</feature>
<dbReference type="InterPro" id="IPR011990">
    <property type="entry name" value="TPR-like_helical_dom_sf"/>
</dbReference>
<dbReference type="InterPro" id="IPR019734">
    <property type="entry name" value="TPR_rpt"/>
</dbReference>
<dbReference type="RefSeq" id="WP_425343686.1">
    <property type="nucleotide sequence ID" value="NZ_JBGUBD010000001.1"/>
</dbReference>
<protein>
    <submittedName>
        <fullName evidence="5">Tetratricopeptide repeat protein</fullName>
    </submittedName>
</protein>
<comment type="caution">
    <text evidence="5">The sequence shown here is derived from an EMBL/GenBank/DDBJ whole genome shotgun (WGS) entry which is preliminary data.</text>
</comment>
<keyword evidence="6" id="KW-1185">Reference proteome</keyword>
<dbReference type="Pfam" id="PF13181">
    <property type="entry name" value="TPR_8"/>
    <property type="match status" value="2"/>
</dbReference>
<keyword evidence="2 3" id="KW-0802">TPR repeat</keyword>
<feature type="repeat" description="TPR" evidence="3">
    <location>
        <begin position="36"/>
        <end position="69"/>
    </location>
</feature>
<dbReference type="SMART" id="SM00028">
    <property type="entry name" value="TPR"/>
    <property type="match status" value="14"/>
</dbReference>
<feature type="coiled-coil region" evidence="4">
    <location>
        <begin position="1300"/>
        <end position="1327"/>
    </location>
</feature>
<evidence type="ECO:0000256" key="2">
    <source>
        <dbReference type="ARBA" id="ARBA00022803"/>
    </source>
</evidence>
<accession>A0ABV4U1Q1</accession>
<dbReference type="Pfam" id="PF13424">
    <property type="entry name" value="TPR_12"/>
    <property type="match status" value="1"/>
</dbReference>
<dbReference type="EMBL" id="JBGUBD010000001">
    <property type="protein sequence ID" value="MFA9476759.1"/>
    <property type="molecule type" value="Genomic_DNA"/>
</dbReference>
<dbReference type="Gene3D" id="1.25.40.10">
    <property type="entry name" value="Tetratricopeptide repeat domain"/>
    <property type="match status" value="6"/>
</dbReference>
<evidence type="ECO:0000256" key="4">
    <source>
        <dbReference type="SAM" id="Coils"/>
    </source>
</evidence>
<dbReference type="PROSITE" id="PS50005">
    <property type="entry name" value="TPR"/>
    <property type="match status" value="3"/>
</dbReference>
<keyword evidence="1" id="KW-0677">Repeat</keyword>
<dbReference type="PANTHER" id="PTHR45586:SF1">
    <property type="entry name" value="LIPOPOLYSACCHARIDE ASSEMBLY PROTEIN B"/>
    <property type="match status" value="1"/>
</dbReference>
<organism evidence="5 6">
    <name type="scientific">Natronomicrosphaera hydrolytica</name>
    <dbReference type="NCBI Taxonomy" id="3242702"/>
    <lineage>
        <taxon>Bacteria</taxon>
        <taxon>Pseudomonadati</taxon>
        <taxon>Planctomycetota</taxon>
        <taxon>Phycisphaerae</taxon>
        <taxon>Phycisphaerales</taxon>
        <taxon>Phycisphaeraceae</taxon>
        <taxon>Natronomicrosphaera</taxon>
    </lineage>
</organism>
<proteinExistence type="predicted"/>
<dbReference type="Pfam" id="PF14559">
    <property type="entry name" value="TPR_19"/>
    <property type="match status" value="3"/>
</dbReference>